<feature type="transmembrane region" description="Helical" evidence="4">
    <location>
        <begin position="201"/>
        <end position="225"/>
    </location>
</feature>
<dbReference type="Pfam" id="PF07679">
    <property type="entry name" value="I-set"/>
    <property type="match status" value="1"/>
</dbReference>
<keyword evidence="1" id="KW-0433">Leucine-rich repeat</keyword>
<sequence>MIRIVELDGCPWRCDCHLRDFIAFQRKTLNAKSSQCYEPSQIRGISWDDLNLEDFACGPVIETPLQETLQVREGETISFLCNVWGDPMPTVQWHKNELTYRFLHWNDDRIVVEAITSSNGTYHLMHIHETIPGDEATYWCRATTGFLTTTKRFDLRINSIRRLNRNEEEEQSFISNAPDIFKTFWGETEQWERIVLQNWPIWQLMFVIILLATIIFFVACILVLIRWYRIQNHSDHSQSKEAETLEITKTTTRSTLAMATMQDEFTELLQIQKSKSQLLQKDQVSRSANELIRKAPLAQYDRDTSILPFIQTSL</sequence>
<evidence type="ECO:0000256" key="1">
    <source>
        <dbReference type="ARBA" id="ARBA00022614"/>
    </source>
</evidence>
<proteinExistence type="predicted"/>
<dbReference type="InterPro" id="IPR013783">
    <property type="entry name" value="Ig-like_fold"/>
</dbReference>
<dbReference type="Gene3D" id="2.60.40.10">
    <property type="entry name" value="Immunoglobulins"/>
    <property type="match status" value="1"/>
</dbReference>
<keyword evidence="4" id="KW-1133">Transmembrane helix</keyword>
<dbReference type="SMART" id="SM00409">
    <property type="entry name" value="IG"/>
    <property type="match status" value="1"/>
</dbReference>
<dbReference type="InterPro" id="IPR007110">
    <property type="entry name" value="Ig-like_dom"/>
</dbReference>
<evidence type="ECO:0000313" key="6">
    <source>
        <dbReference type="EMBL" id="VBB27135.1"/>
    </source>
</evidence>
<gene>
    <name evidence="6" type="ORF">NAV_LOCUS1965</name>
</gene>
<evidence type="ECO:0000256" key="4">
    <source>
        <dbReference type="SAM" id="Phobius"/>
    </source>
</evidence>
<evidence type="ECO:0000259" key="5">
    <source>
        <dbReference type="PROSITE" id="PS50835"/>
    </source>
</evidence>
<keyword evidence="4" id="KW-0472">Membrane</keyword>
<dbReference type="Gene3D" id="3.80.10.10">
    <property type="entry name" value="Ribonuclease Inhibitor"/>
    <property type="match status" value="1"/>
</dbReference>
<keyword evidence="2" id="KW-0732">Signal</keyword>
<dbReference type="Proteomes" id="UP000276991">
    <property type="component" value="Unassembled WGS sequence"/>
</dbReference>
<keyword evidence="7" id="KW-1185">Reference proteome</keyword>
<dbReference type="AlphaFoldDB" id="A0A498SAQ9"/>
<reference evidence="6 7" key="1">
    <citation type="submission" date="2018-08" db="EMBL/GenBank/DDBJ databases">
        <authorList>
            <person name="Laetsch R D."/>
            <person name="Stevens L."/>
            <person name="Kumar S."/>
            <person name="Blaxter L. M."/>
        </authorList>
    </citation>
    <scope>NUCLEOTIDE SEQUENCE [LARGE SCALE GENOMIC DNA]</scope>
</reference>
<dbReference type="InterPro" id="IPR036179">
    <property type="entry name" value="Ig-like_dom_sf"/>
</dbReference>
<dbReference type="InterPro" id="IPR032675">
    <property type="entry name" value="LRR_dom_sf"/>
</dbReference>
<evidence type="ECO:0000256" key="3">
    <source>
        <dbReference type="ARBA" id="ARBA00022737"/>
    </source>
</evidence>
<dbReference type="PROSITE" id="PS50835">
    <property type="entry name" value="IG_LIKE"/>
    <property type="match status" value="1"/>
</dbReference>
<dbReference type="InterPro" id="IPR003599">
    <property type="entry name" value="Ig_sub"/>
</dbReference>
<dbReference type="SMART" id="SM00082">
    <property type="entry name" value="LRRCT"/>
    <property type="match status" value="1"/>
</dbReference>
<accession>A0A498SAQ9</accession>
<evidence type="ECO:0000313" key="7">
    <source>
        <dbReference type="Proteomes" id="UP000276991"/>
    </source>
</evidence>
<keyword evidence="3" id="KW-0677">Repeat</keyword>
<dbReference type="InterPro" id="IPR000483">
    <property type="entry name" value="Cys-rich_flank_reg_C"/>
</dbReference>
<keyword evidence="4" id="KW-0812">Transmembrane</keyword>
<dbReference type="OrthoDB" id="643377at2759"/>
<evidence type="ECO:0000256" key="2">
    <source>
        <dbReference type="ARBA" id="ARBA00022729"/>
    </source>
</evidence>
<dbReference type="InterPro" id="IPR013098">
    <property type="entry name" value="Ig_I-set"/>
</dbReference>
<organism evidence="6 7">
    <name type="scientific">Acanthocheilonema viteae</name>
    <name type="common">Filarial nematode worm</name>
    <name type="synonym">Dipetalonema viteae</name>
    <dbReference type="NCBI Taxonomy" id="6277"/>
    <lineage>
        <taxon>Eukaryota</taxon>
        <taxon>Metazoa</taxon>
        <taxon>Ecdysozoa</taxon>
        <taxon>Nematoda</taxon>
        <taxon>Chromadorea</taxon>
        <taxon>Rhabditida</taxon>
        <taxon>Spirurina</taxon>
        <taxon>Spiruromorpha</taxon>
        <taxon>Filarioidea</taxon>
        <taxon>Onchocercidae</taxon>
        <taxon>Acanthocheilonema</taxon>
    </lineage>
</organism>
<dbReference type="EMBL" id="UPTC01000186">
    <property type="protein sequence ID" value="VBB27135.1"/>
    <property type="molecule type" value="Genomic_DNA"/>
</dbReference>
<dbReference type="STRING" id="6277.A0A498SAQ9"/>
<feature type="domain" description="Ig-like" evidence="5">
    <location>
        <begin position="59"/>
        <end position="154"/>
    </location>
</feature>
<name>A0A498SAQ9_ACAVI</name>
<dbReference type="SUPFAM" id="SSF48726">
    <property type="entry name" value="Immunoglobulin"/>
    <property type="match status" value="1"/>
</dbReference>
<protein>
    <recommendedName>
        <fullName evidence="5">Ig-like domain-containing protein</fullName>
    </recommendedName>
</protein>